<dbReference type="InterPro" id="IPR052336">
    <property type="entry name" value="MlaD_Phospholipid_Transporter"/>
</dbReference>
<feature type="region of interest" description="Disordered" evidence="1">
    <location>
        <begin position="115"/>
        <end position="166"/>
    </location>
</feature>
<name>A0A1H1APA9_9ACTN</name>
<gene>
    <name evidence="3" type="ORF">SAMN04489765_0320</name>
</gene>
<dbReference type="Proteomes" id="UP000183053">
    <property type="component" value="Unassembled WGS sequence"/>
</dbReference>
<evidence type="ECO:0000313" key="4">
    <source>
        <dbReference type="Proteomes" id="UP000183053"/>
    </source>
</evidence>
<accession>A0A1H1APA9</accession>
<feature type="compositionally biased region" description="Polar residues" evidence="1">
    <location>
        <begin position="125"/>
        <end position="142"/>
    </location>
</feature>
<feature type="domain" description="Mce/MlaD" evidence="2">
    <location>
        <begin position="40"/>
        <end position="111"/>
    </location>
</feature>
<dbReference type="AlphaFoldDB" id="A0A1H1APA9"/>
<protein>
    <submittedName>
        <fullName evidence="3">Virulence factor Mce family protein</fullName>
    </submittedName>
</protein>
<proteinExistence type="predicted"/>
<evidence type="ECO:0000256" key="1">
    <source>
        <dbReference type="SAM" id="MobiDB-lite"/>
    </source>
</evidence>
<evidence type="ECO:0000313" key="3">
    <source>
        <dbReference type="EMBL" id="SDQ41432.1"/>
    </source>
</evidence>
<keyword evidence="4" id="KW-1185">Reference proteome</keyword>
<dbReference type="PANTHER" id="PTHR33371:SF4">
    <property type="entry name" value="INTERMEMBRANE PHOSPHOLIPID TRANSPORT SYSTEM BINDING PROTEIN MLAD"/>
    <property type="match status" value="1"/>
</dbReference>
<organism evidence="3 4">
    <name type="scientific">Tsukamurella pulmonis</name>
    <dbReference type="NCBI Taxonomy" id="47312"/>
    <lineage>
        <taxon>Bacteria</taxon>
        <taxon>Bacillati</taxon>
        <taxon>Actinomycetota</taxon>
        <taxon>Actinomycetes</taxon>
        <taxon>Mycobacteriales</taxon>
        <taxon>Tsukamurellaceae</taxon>
        <taxon>Tsukamurella</taxon>
    </lineage>
</organism>
<sequence>MISKAFGSKWLVTALAVTVVGSIIAAALYISRTPDKPQARYCALMPDAIGLYVGNPVTRLGVPIGKITGIRPENAAARVEFSVDDDQSVTAGTGAVTVAASLIASRQLALIDDTRKDPPALGQGSCLTSTKTPQSLSRSLSSLGDAASELTAGGGPEQAKQVQDSLTSLAKSVDGTGPDISGVIGNLAVLLQDPGPGIGDVGRTIESFSSLTGGMTSNWSPLKQLLVTAPDGLADVIIPTARTTETLAEALIPLGKMLRDLISHYGHNLWPILDTVIPASRVVSAGVKNWGDLLGVFPPLIDAFTVSFDQRTLGLKVTYTPPSTKMVARNPELTCANINRIAPGQCRVVDPGHIDVDLISAILRGTGAAR</sequence>
<dbReference type="Pfam" id="PF02470">
    <property type="entry name" value="MlaD"/>
    <property type="match status" value="1"/>
</dbReference>
<evidence type="ECO:0000259" key="2">
    <source>
        <dbReference type="Pfam" id="PF02470"/>
    </source>
</evidence>
<dbReference type="EMBL" id="FNLF01000002">
    <property type="protein sequence ID" value="SDQ41432.1"/>
    <property type="molecule type" value="Genomic_DNA"/>
</dbReference>
<dbReference type="STRING" id="47312.SAMN04489765_0320"/>
<dbReference type="RefSeq" id="WP_231857509.1">
    <property type="nucleotide sequence ID" value="NZ_AP025457.1"/>
</dbReference>
<dbReference type="InterPro" id="IPR003399">
    <property type="entry name" value="Mce/MlaD"/>
</dbReference>
<reference evidence="4" key="1">
    <citation type="submission" date="2016-10" db="EMBL/GenBank/DDBJ databases">
        <authorList>
            <person name="Varghese N."/>
            <person name="Submissions S."/>
        </authorList>
    </citation>
    <scope>NUCLEOTIDE SEQUENCE [LARGE SCALE GENOMIC DNA]</scope>
    <source>
        <strain evidence="4">DSM 44142</strain>
    </source>
</reference>
<dbReference type="PANTHER" id="PTHR33371">
    <property type="entry name" value="INTERMEMBRANE PHOSPHOLIPID TRANSPORT SYSTEM BINDING PROTEIN MLAD-RELATED"/>
    <property type="match status" value="1"/>
</dbReference>